<feature type="region of interest" description="Disordered" evidence="1">
    <location>
        <begin position="113"/>
        <end position="137"/>
    </location>
</feature>
<keyword evidence="2" id="KW-0812">Transmembrane</keyword>
<reference evidence="3 4" key="1">
    <citation type="submission" date="2019-03" db="EMBL/GenBank/DDBJ databases">
        <authorList>
            <person name="Nijsse B."/>
        </authorList>
    </citation>
    <scope>NUCLEOTIDE SEQUENCE [LARGE SCALE GENOMIC DNA]</scope>
    <source>
        <strain evidence="3">Desulfoluna butyratoxydans MSL71</strain>
    </source>
</reference>
<name>A0A4U8YV31_9BACT</name>
<keyword evidence="4" id="KW-1185">Reference proteome</keyword>
<evidence type="ECO:0000256" key="2">
    <source>
        <dbReference type="SAM" id="Phobius"/>
    </source>
</evidence>
<sequence>MREKFILVCRTTGFLIFCYSIMTILESVSMLIMPPDMEKVMGNPSSYFGSGMMHEFLATSQASVEYMWVYCLKTIALGGLIPLCFGLYLMVSGRFFIDLCYPVSMSPELRTEPSVSFQPMKPHDNEDDRKFMPPEMR</sequence>
<accession>A0A4U8YV31</accession>
<feature type="transmembrane region" description="Helical" evidence="2">
    <location>
        <begin position="67"/>
        <end position="91"/>
    </location>
</feature>
<proteinExistence type="predicted"/>
<organism evidence="3 4">
    <name type="scientific">Desulfoluna butyratoxydans</name>
    <dbReference type="NCBI Taxonomy" id="231438"/>
    <lineage>
        <taxon>Bacteria</taxon>
        <taxon>Pseudomonadati</taxon>
        <taxon>Thermodesulfobacteriota</taxon>
        <taxon>Desulfobacteria</taxon>
        <taxon>Desulfobacterales</taxon>
        <taxon>Desulfolunaceae</taxon>
        <taxon>Desulfoluna</taxon>
    </lineage>
</organism>
<protein>
    <submittedName>
        <fullName evidence="3">Uncharacterized protein</fullName>
    </submittedName>
</protein>
<evidence type="ECO:0000313" key="3">
    <source>
        <dbReference type="EMBL" id="VFQ47447.1"/>
    </source>
</evidence>
<dbReference type="Proteomes" id="UP000507962">
    <property type="component" value="Unassembled WGS sequence"/>
</dbReference>
<dbReference type="AlphaFoldDB" id="A0A4U8YV31"/>
<feature type="compositionally biased region" description="Basic and acidic residues" evidence="1">
    <location>
        <begin position="121"/>
        <end position="137"/>
    </location>
</feature>
<keyword evidence="2" id="KW-0472">Membrane</keyword>
<evidence type="ECO:0000256" key="1">
    <source>
        <dbReference type="SAM" id="MobiDB-lite"/>
    </source>
</evidence>
<gene>
    <name evidence="3" type="ORF">MSL71_51470</name>
</gene>
<keyword evidence="2" id="KW-1133">Transmembrane helix</keyword>
<dbReference type="EMBL" id="CAADHO010000017">
    <property type="protein sequence ID" value="VFQ47447.1"/>
    <property type="molecule type" value="Genomic_DNA"/>
</dbReference>
<feature type="transmembrane region" description="Helical" evidence="2">
    <location>
        <begin position="12"/>
        <end position="33"/>
    </location>
</feature>
<evidence type="ECO:0000313" key="4">
    <source>
        <dbReference type="Proteomes" id="UP000507962"/>
    </source>
</evidence>